<name>A0AAP8SPY9_9GAMM</name>
<dbReference type="AlphaFoldDB" id="A0AAP8SPY9"/>
<dbReference type="Proteomes" id="UP000235162">
    <property type="component" value="Unassembled WGS sequence"/>
</dbReference>
<proteinExistence type="predicted"/>
<dbReference type="KEGG" id="hja:BST95_12735"/>
<keyword evidence="2" id="KW-1185">Reference proteome</keyword>
<reference evidence="1 2" key="1">
    <citation type="submission" date="2018-01" db="EMBL/GenBank/DDBJ databases">
        <title>The draft genome sequence of Halioglobus japonicus S1-36.</title>
        <authorList>
            <person name="Du Z.-J."/>
            <person name="Shi M.-J."/>
        </authorList>
    </citation>
    <scope>NUCLEOTIDE SEQUENCE [LARGE SCALE GENOMIC DNA]</scope>
    <source>
        <strain evidence="1 2">S1-36</strain>
    </source>
</reference>
<sequence>MNSNLAAKDLFKVMGRHADLLVEAYEHPHGHVREAPETSKAVAELIRLRLLVRDVNFEGAPRLSSTLKKLMDHSLMSTRLKAFNTSLADAVDRIILFADEYIAAKRNDDTSDARMYLTNLDGDIGEFCDDLTAQAEDIWRQISTNFGAASLLKNKIKLNKNALATVKRIVRSLELIDLEHLRSLGNQDRELRGFLSVRLASAIEHSRNDLSDAIVRLNASMFRLTRLAERARLINRLVGHYNLNPSFEPEDYTARLDVPRLFQIGSTLRVVAAPETRNPAMESLFSEILVGLRNEAIPDERQTVDRVPIGHDSPEMSILEPGPFKQGIQRTYVECLKENTSLTGRESYRRFAPSTIPPDIWFYALVAEYNAMPMSKRKFFNLEYDGRLDETFSGNFHAKEVKISPC</sequence>
<evidence type="ECO:0000313" key="2">
    <source>
        <dbReference type="Proteomes" id="UP000235162"/>
    </source>
</evidence>
<evidence type="ECO:0000313" key="1">
    <source>
        <dbReference type="EMBL" id="PLW88004.1"/>
    </source>
</evidence>
<dbReference type="EMBL" id="PKUR01000001">
    <property type="protein sequence ID" value="PLW88004.1"/>
    <property type="molecule type" value="Genomic_DNA"/>
</dbReference>
<evidence type="ECO:0008006" key="3">
    <source>
        <dbReference type="Google" id="ProtNLM"/>
    </source>
</evidence>
<dbReference type="RefSeq" id="WP_084199932.1">
    <property type="nucleotide sequence ID" value="NZ_BMYL01000005.1"/>
</dbReference>
<protein>
    <recommendedName>
        <fullName evidence="3">Phosphoenolpyruvate carboxylase</fullName>
    </recommendedName>
</protein>
<gene>
    <name evidence="1" type="ORF">C0029_05450</name>
</gene>
<accession>A0AAP8SPY9</accession>
<organism evidence="1 2">
    <name type="scientific">Halioglobus japonicus</name>
    <dbReference type="NCBI Taxonomy" id="930805"/>
    <lineage>
        <taxon>Bacteria</taxon>
        <taxon>Pseudomonadati</taxon>
        <taxon>Pseudomonadota</taxon>
        <taxon>Gammaproteobacteria</taxon>
        <taxon>Cellvibrionales</taxon>
        <taxon>Halieaceae</taxon>
        <taxon>Halioglobus</taxon>
    </lineage>
</organism>
<comment type="caution">
    <text evidence="1">The sequence shown here is derived from an EMBL/GenBank/DDBJ whole genome shotgun (WGS) entry which is preliminary data.</text>
</comment>